<proteinExistence type="inferred from homology"/>
<evidence type="ECO:0000256" key="1">
    <source>
        <dbReference type="ARBA" id="ARBA00004395"/>
    </source>
</evidence>
<feature type="binding site" evidence="22">
    <location>
        <position position="255"/>
    </location>
    <ligand>
        <name>Fe cation</name>
        <dbReference type="ChEBI" id="CHEBI:24875"/>
    </ligand>
</feature>
<dbReference type="AlphaFoldDB" id="A0A9C7UML9"/>
<evidence type="ECO:0000259" key="23">
    <source>
        <dbReference type="PROSITE" id="PS51819"/>
    </source>
</evidence>
<organism evidence="24 25">
    <name type="scientific">Galdieria partita</name>
    <dbReference type="NCBI Taxonomy" id="83374"/>
    <lineage>
        <taxon>Eukaryota</taxon>
        <taxon>Rhodophyta</taxon>
        <taxon>Bangiophyceae</taxon>
        <taxon>Galdieriales</taxon>
        <taxon>Galdieriaceae</taxon>
        <taxon>Galdieria</taxon>
    </lineage>
</organism>
<dbReference type="InterPro" id="IPR004360">
    <property type="entry name" value="Glyas_Fos-R_dOase_dom"/>
</dbReference>
<evidence type="ECO:0000256" key="15">
    <source>
        <dbReference type="ARBA" id="ARBA00023004"/>
    </source>
</evidence>
<evidence type="ECO:0000256" key="7">
    <source>
        <dbReference type="ARBA" id="ARBA00018452"/>
    </source>
</evidence>
<dbReference type="GO" id="GO:0006572">
    <property type="term" value="P:L-tyrosine catabolic process"/>
    <property type="evidence" value="ECO:0007669"/>
    <property type="project" value="UniProtKB-KW"/>
</dbReference>
<name>A0A9C7UML9_9RHOD</name>
<evidence type="ECO:0000256" key="6">
    <source>
        <dbReference type="ARBA" id="ARBA00011738"/>
    </source>
</evidence>
<comment type="cofactor">
    <cofactor evidence="22">
        <name>Fe cation</name>
        <dbReference type="ChEBI" id="CHEBI:24875"/>
    </cofactor>
    <text evidence="22">Binds 1 Fe cation per subunit.</text>
</comment>
<dbReference type="InterPro" id="IPR041735">
    <property type="entry name" value="4OHPhenylPyrv_dOase_C"/>
</dbReference>
<dbReference type="Pfam" id="PF00903">
    <property type="entry name" value="Glyoxalase"/>
    <property type="match status" value="1"/>
</dbReference>
<keyword evidence="9 22" id="KW-0479">Metal-binding</keyword>
<protein>
    <recommendedName>
        <fullName evidence="7 21">4-hydroxyphenylpyruvate dioxygenase</fullName>
    </recommendedName>
</protein>
<dbReference type="SUPFAM" id="SSF54593">
    <property type="entry name" value="Glyoxalase/Bleomycin resistance protein/Dihydroxybiphenyl dioxygenase"/>
    <property type="match status" value="1"/>
</dbReference>
<comment type="function">
    <text evidence="19">Catalyzes the conversion of 4-hydroxyphenylpyruvic acid to homogentisic acid, one of the steps in tyrosine catabolism.</text>
</comment>
<evidence type="ECO:0000256" key="9">
    <source>
        <dbReference type="ARBA" id="ARBA00022723"/>
    </source>
</evidence>
<accession>A0A9C7UML9</accession>
<dbReference type="Proteomes" id="UP001061958">
    <property type="component" value="Unassembled WGS sequence"/>
</dbReference>
<keyword evidence="18" id="KW-0585">Phenylalanine catabolism</keyword>
<dbReference type="Pfam" id="PF14696">
    <property type="entry name" value="Glyoxalase_5"/>
    <property type="match status" value="1"/>
</dbReference>
<keyword evidence="11" id="KW-0256">Endoplasmic reticulum</keyword>
<evidence type="ECO:0000256" key="5">
    <source>
        <dbReference type="ARBA" id="ARBA00005877"/>
    </source>
</evidence>
<dbReference type="GO" id="GO:0003868">
    <property type="term" value="F:4-hydroxyphenylpyruvate dioxygenase activity"/>
    <property type="evidence" value="ECO:0007669"/>
    <property type="project" value="UniProtKB-EC"/>
</dbReference>
<evidence type="ECO:0000256" key="18">
    <source>
        <dbReference type="ARBA" id="ARBA00023232"/>
    </source>
</evidence>
<dbReference type="GO" id="GO:0042802">
    <property type="term" value="F:identical protein binding"/>
    <property type="evidence" value="ECO:0007669"/>
    <property type="project" value="UniProtKB-ARBA"/>
</dbReference>
<keyword evidence="10" id="KW-0677">Repeat</keyword>
<evidence type="ECO:0000256" key="11">
    <source>
        <dbReference type="ARBA" id="ARBA00022824"/>
    </source>
</evidence>
<evidence type="ECO:0000256" key="17">
    <source>
        <dbReference type="ARBA" id="ARBA00023136"/>
    </source>
</evidence>
<evidence type="ECO:0000256" key="22">
    <source>
        <dbReference type="PIRSR" id="PIRSR009283-1"/>
    </source>
</evidence>
<dbReference type="CDD" id="cd08342">
    <property type="entry name" value="HPPD_N_like"/>
    <property type="match status" value="1"/>
</dbReference>
<evidence type="ECO:0000313" key="25">
    <source>
        <dbReference type="Proteomes" id="UP001061958"/>
    </source>
</evidence>
<feature type="domain" description="VOC" evidence="23">
    <location>
        <begin position="169"/>
        <end position="308"/>
    </location>
</feature>
<dbReference type="PANTHER" id="PTHR11959">
    <property type="entry name" value="4-HYDROXYPHENYLPYRUVATE DIOXYGENASE"/>
    <property type="match status" value="1"/>
</dbReference>
<gene>
    <name evidence="24" type="ORF">GpartN1_g560.t1</name>
</gene>
<dbReference type="NCBIfam" id="TIGR01263">
    <property type="entry name" value="4HPPD"/>
    <property type="match status" value="1"/>
</dbReference>
<reference evidence="24" key="1">
    <citation type="journal article" date="2022" name="Proc. Natl. Acad. Sci. U.S.A.">
        <title>Life cycle and functional genomics of the unicellular red alga Galdieria for elucidating algal and plant evolution and industrial use.</title>
        <authorList>
            <person name="Hirooka S."/>
            <person name="Itabashi T."/>
            <person name="Ichinose T.M."/>
            <person name="Onuma R."/>
            <person name="Fujiwara T."/>
            <person name="Yamashita S."/>
            <person name="Jong L.W."/>
            <person name="Tomita R."/>
            <person name="Iwane A.H."/>
            <person name="Miyagishima S.Y."/>
        </authorList>
    </citation>
    <scope>NUCLEOTIDE SEQUENCE</scope>
    <source>
        <strain evidence="24">NBRC 102759</strain>
    </source>
</reference>
<dbReference type="PIRSF" id="PIRSF009283">
    <property type="entry name" value="HPP_dOase"/>
    <property type="match status" value="1"/>
</dbReference>
<evidence type="ECO:0000256" key="2">
    <source>
        <dbReference type="ARBA" id="ARBA00004406"/>
    </source>
</evidence>
<dbReference type="InterPro" id="IPR041736">
    <property type="entry name" value="4OHPhenylPyrv_dOase_N"/>
</dbReference>
<dbReference type="CDD" id="cd07250">
    <property type="entry name" value="HPPD_C_like"/>
    <property type="match status" value="1"/>
</dbReference>
<comment type="pathway">
    <text evidence="4">Amino-acid degradation; L-phenylalanine degradation; acetoacetate and fumarate from L-phenylalanine: step 3/6.</text>
</comment>
<comment type="catalytic activity">
    <reaction evidence="20">
        <text>3-(4-hydroxyphenyl)pyruvate + O2 = homogentisate + CO2</text>
        <dbReference type="Rhea" id="RHEA:16189"/>
        <dbReference type="ChEBI" id="CHEBI:15379"/>
        <dbReference type="ChEBI" id="CHEBI:16169"/>
        <dbReference type="ChEBI" id="CHEBI:16526"/>
        <dbReference type="ChEBI" id="CHEBI:36242"/>
        <dbReference type="EC" id="1.13.11.27"/>
    </reaction>
    <physiologicalReaction direction="left-to-right" evidence="20">
        <dbReference type="Rhea" id="RHEA:16190"/>
    </physiologicalReaction>
</comment>
<dbReference type="GO" id="GO:0006559">
    <property type="term" value="P:L-phenylalanine catabolic process"/>
    <property type="evidence" value="ECO:0007669"/>
    <property type="project" value="UniProtKB-KW"/>
</dbReference>
<feature type="binding site" evidence="22">
    <location>
        <position position="335"/>
    </location>
    <ligand>
        <name>Fe cation</name>
        <dbReference type="ChEBI" id="CHEBI:24875"/>
    </ligand>
</feature>
<evidence type="ECO:0000256" key="10">
    <source>
        <dbReference type="ARBA" id="ARBA00022737"/>
    </source>
</evidence>
<sequence>MAVEILGFDHVTFWTRNATQAASYFICRAGFSPVAYAGLETGSRKYCSYVVENGGVTFVFTSAFGADETNFHNYVQGHGDSVKDVAFRVTDCKKAFQQSVTQGAKIIKEPQVLQDECGMVIIATIEAPFGDIWHTFVEREQYAGKFLPGFKQLPNDPYIQALPRPNFVRIDHCVCNQGENGMETVVLWYEKVLGFHRFWAADDKVIHTDYTGLSTVVVADSNEVIKMPITQPSKGKGKSQVQEFVEYSGGPGIQHVALLSNDIIRDVSAWRKRGLTFIETPTQYYEQVKEKIGSKIEEDWTLLERLGILLDWNEEGYLLQILSNPVQDRPTFFLEAIERHNHEGFGAGNFRNLFEGVEKAQAKRGNL</sequence>
<keyword evidence="25" id="KW-1185">Reference proteome</keyword>
<keyword evidence="12" id="KW-0828">Tyrosine catabolism</keyword>
<evidence type="ECO:0000313" key="24">
    <source>
        <dbReference type="EMBL" id="GJQ08769.1"/>
    </source>
</evidence>
<dbReference type="InterPro" id="IPR029068">
    <property type="entry name" value="Glyas_Bleomycin-R_OHBP_Dase"/>
</dbReference>
<evidence type="ECO:0000256" key="21">
    <source>
        <dbReference type="PIRNR" id="PIRNR009283"/>
    </source>
</evidence>
<evidence type="ECO:0000256" key="8">
    <source>
        <dbReference type="ARBA" id="ARBA00022490"/>
    </source>
</evidence>
<evidence type="ECO:0000256" key="19">
    <source>
        <dbReference type="ARBA" id="ARBA00033727"/>
    </source>
</evidence>
<keyword evidence="16" id="KW-0333">Golgi apparatus</keyword>
<evidence type="ECO:0000256" key="12">
    <source>
        <dbReference type="ARBA" id="ARBA00022878"/>
    </source>
</evidence>
<dbReference type="PROSITE" id="PS51819">
    <property type="entry name" value="VOC"/>
    <property type="match status" value="2"/>
</dbReference>
<evidence type="ECO:0000256" key="3">
    <source>
        <dbReference type="ARBA" id="ARBA00004496"/>
    </source>
</evidence>
<dbReference type="InterPro" id="IPR037523">
    <property type="entry name" value="VOC_core"/>
</dbReference>
<evidence type="ECO:0000256" key="14">
    <source>
        <dbReference type="ARBA" id="ARBA00023002"/>
    </source>
</evidence>
<keyword evidence="17" id="KW-0472">Membrane</keyword>
<keyword evidence="13" id="KW-0223">Dioxygenase</keyword>
<evidence type="ECO:0000256" key="16">
    <source>
        <dbReference type="ARBA" id="ARBA00023034"/>
    </source>
</evidence>
<comment type="subcellular location">
    <subcellularLocation>
        <location evidence="3">Cytoplasm</location>
    </subcellularLocation>
    <subcellularLocation>
        <location evidence="2">Endoplasmic reticulum membrane</location>
        <topology evidence="2">Peripheral membrane protein</topology>
    </subcellularLocation>
    <subcellularLocation>
        <location evidence="1">Golgi apparatus membrane</location>
        <topology evidence="1">Peripheral membrane protein</topology>
    </subcellularLocation>
</comment>
<evidence type="ECO:0000256" key="20">
    <source>
        <dbReference type="ARBA" id="ARBA00048047"/>
    </source>
</evidence>
<dbReference type="FunFam" id="3.10.180.10:FF:000022">
    <property type="entry name" value="4-hydroxyphenylpyruvate dioxygenase"/>
    <property type="match status" value="1"/>
</dbReference>
<evidence type="ECO:0000256" key="4">
    <source>
        <dbReference type="ARBA" id="ARBA00005162"/>
    </source>
</evidence>
<keyword evidence="15 22" id="KW-0408">Iron</keyword>
<comment type="subunit">
    <text evidence="6">Homodimer.</text>
</comment>
<dbReference type="InterPro" id="IPR005956">
    <property type="entry name" value="4OHPhenylPyrv_dOase"/>
</dbReference>
<dbReference type="GO" id="GO:0000139">
    <property type="term" value="C:Golgi membrane"/>
    <property type="evidence" value="ECO:0007669"/>
    <property type="project" value="UniProtKB-SubCell"/>
</dbReference>
<dbReference type="OrthoDB" id="414569at2759"/>
<feature type="binding site" evidence="22">
    <location>
        <position position="172"/>
    </location>
    <ligand>
        <name>Fe cation</name>
        <dbReference type="ChEBI" id="CHEBI:24875"/>
    </ligand>
</feature>
<keyword evidence="14" id="KW-0560">Oxidoreductase</keyword>
<dbReference type="GO" id="GO:0005789">
    <property type="term" value="C:endoplasmic reticulum membrane"/>
    <property type="evidence" value="ECO:0007669"/>
    <property type="project" value="UniProtKB-SubCell"/>
</dbReference>
<dbReference type="PANTHER" id="PTHR11959:SF1">
    <property type="entry name" value="4-HYDROXYPHENYLPYRUVATE DIOXYGENASE"/>
    <property type="match status" value="1"/>
</dbReference>
<comment type="similarity">
    <text evidence="5 21">Belongs to the 4HPPD family.</text>
</comment>
<evidence type="ECO:0000256" key="13">
    <source>
        <dbReference type="ARBA" id="ARBA00022964"/>
    </source>
</evidence>
<reference evidence="24" key="2">
    <citation type="submission" date="2022-01" db="EMBL/GenBank/DDBJ databases">
        <authorList>
            <person name="Hirooka S."/>
            <person name="Miyagishima S.Y."/>
        </authorList>
    </citation>
    <scope>NUCLEOTIDE SEQUENCE</scope>
    <source>
        <strain evidence="24">NBRC 102759</strain>
    </source>
</reference>
<dbReference type="Gene3D" id="3.10.180.10">
    <property type="entry name" value="2,3-Dihydroxybiphenyl 1,2-Dioxygenase, domain 1"/>
    <property type="match status" value="2"/>
</dbReference>
<comment type="caution">
    <text evidence="24">The sequence shown here is derived from an EMBL/GenBank/DDBJ whole genome shotgun (WGS) entry which is preliminary data.</text>
</comment>
<feature type="domain" description="VOC" evidence="23">
    <location>
        <begin position="7"/>
        <end position="139"/>
    </location>
</feature>
<dbReference type="EMBL" id="BQMJ01000004">
    <property type="protein sequence ID" value="GJQ08769.1"/>
    <property type="molecule type" value="Genomic_DNA"/>
</dbReference>
<keyword evidence="8" id="KW-0963">Cytoplasm</keyword>
<dbReference type="GO" id="GO:0046872">
    <property type="term" value="F:metal ion binding"/>
    <property type="evidence" value="ECO:0007669"/>
    <property type="project" value="UniProtKB-KW"/>
</dbReference>